<gene>
    <name evidence="2" type="ORF">JCM19237_319</name>
</gene>
<dbReference type="AlphaFoldDB" id="A0A090R1F2"/>
<evidence type="ECO:0000313" key="2">
    <source>
        <dbReference type="EMBL" id="GAL07939.1"/>
    </source>
</evidence>
<evidence type="ECO:0000313" key="3">
    <source>
        <dbReference type="Proteomes" id="UP000029227"/>
    </source>
</evidence>
<proteinExistence type="predicted"/>
<dbReference type="Proteomes" id="UP000029227">
    <property type="component" value="Unassembled WGS sequence"/>
</dbReference>
<sequence>MLDTPEQIDQFNQFQDAGGCQLPASHPIAIKLQSDAPALSAAFLATIDAELDYTADGIQDLPAVITTLANECDKVSPAAKAWTDYIDLAAKPDDLMQVSIGVDVMCKVANKPNDKPAASTIPITDGTAVTTLKNAVATISGKQAGIQSLMSQINAAITPPVAPSGPGAGGGATLPPPPLPDDLKDQAMAMIADLEPLKGSVTATSNTVAKQAADASSERTTALKAFADAVSVTIIGTGKDNAAIKDAINAISPI</sequence>
<organism evidence="2 3">
    <name type="scientific">Photobacterium aphoticum</name>
    <dbReference type="NCBI Taxonomy" id="754436"/>
    <lineage>
        <taxon>Bacteria</taxon>
        <taxon>Pseudomonadati</taxon>
        <taxon>Pseudomonadota</taxon>
        <taxon>Gammaproteobacteria</taxon>
        <taxon>Vibrionales</taxon>
        <taxon>Vibrionaceae</taxon>
        <taxon>Photobacterium</taxon>
    </lineage>
</organism>
<accession>A0A090R1F2</accession>
<protein>
    <submittedName>
        <fullName evidence="2">Uncharacterized protein</fullName>
    </submittedName>
</protein>
<dbReference type="EMBL" id="BBMN01000020">
    <property type="protein sequence ID" value="GAL07939.1"/>
    <property type="molecule type" value="Genomic_DNA"/>
</dbReference>
<dbReference type="STRING" id="754436.JCM19237_319"/>
<feature type="region of interest" description="Disordered" evidence="1">
    <location>
        <begin position="160"/>
        <end position="180"/>
    </location>
</feature>
<reference evidence="2 3" key="1">
    <citation type="journal article" date="2014" name="Genome Announc.">
        <title>Draft Genome Sequences of Two Vibrionaceae Species, Vibrio ponticus C121 and Photobacterium aphoticum C119, Isolated as Coral Reef Microbiota.</title>
        <authorList>
            <person name="Al-saari N."/>
            <person name="Meirelles P.M."/>
            <person name="Mino S."/>
            <person name="Suda W."/>
            <person name="Oshima K."/>
            <person name="Hattori M."/>
            <person name="Ohkuma M."/>
            <person name="Thompson F.L."/>
            <person name="Gomez-Gil B."/>
            <person name="Sawabe T."/>
            <person name="Sawabe T."/>
        </authorList>
    </citation>
    <scope>NUCLEOTIDE SEQUENCE [LARGE SCALE GENOMIC DNA]</scope>
    <source>
        <strain evidence="2 3">JCM 19237</strain>
    </source>
</reference>
<name>A0A090R1F2_9GAMM</name>
<evidence type="ECO:0000256" key="1">
    <source>
        <dbReference type="SAM" id="MobiDB-lite"/>
    </source>
</evidence>
<comment type="caution">
    <text evidence="2">The sequence shown here is derived from an EMBL/GenBank/DDBJ whole genome shotgun (WGS) entry which is preliminary data.</text>
</comment>